<reference evidence="1 2" key="1">
    <citation type="submission" date="2019-07" db="EMBL/GenBank/DDBJ databases">
        <title>Annotation for the trematode Paragonimus westermani.</title>
        <authorList>
            <person name="Choi Y.-J."/>
        </authorList>
    </citation>
    <scope>NUCLEOTIDE SEQUENCE [LARGE SCALE GENOMIC DNA]</scope>
    <source>
        <strain evidence="1">180907_Pwestermani</strain>
    </source>
</reference>
<accession>A0A8T0D7R0</accession>
<keyword evidence="2" id="KW-1185">Reference proteome</keyword>
<organism evidence="1 2">
    <name type="scientific">Paragonimus westermani</name>
    <dbReference type="NCBI Taxonomy" id="34504"/>
    <lineage>
        <taxon>Eukaryota</taxon>
        <taxon>Metazoa</taxon>
        <taxon>Spiralia</taxon>
        <taxon>Lophotrochozoa</taxon>
        <taxon>Platyhelminthes</taxon>
        <taxon>Trematoda</taxon>
        <taxon>Digenea</taxon>
        <taxon>Plagiorchiida</taxon>
        <taxon>Troglotremata</taxon>
        <taxon>Troglotrematidae</taxon>
        <taxon>Paragonimus</taxon>
    </lineage>
</organism>
<comment type="caution">
    <text evidence="1">The sequence shown here is derived from an EMBL/GenBank/DDBJ whole genome shotgun (WGS) entry which is preliminary data.</text>
</comment>
<dbReference type="Proteomes" id="UP000699462">
    <property type="component" value="Unassembled WGS sequence"/>
</dbReference>
<proteinExistence type="predicted"/>
<dbReference type="AlphaFoldDB" id="A0A8T0D7R0"/>
<evidence type="ECO:0000313" key="2">
    <source>
        <dbReference type="Proteomes" id="UP000699462"/>
    </source>
</evidence>
<name>A0A8T0D7R0_9TREM</name>
<protein>
    <submittedName>
        <fullName evidence="1">Uncharacterized protein</fullName>
    </submittedName>
</protein>
<dbReference type="OrthoDB" id="6091153at2759"/>
<evidence type="ECO:0000313" key="1">
    <source>
        <dbReference type="EMBL" id="KAF8563899.1"/>
    </source>
</evidence>
<gene>
    <name evidence="1" type="ORF">P879_11439</name>
</gene>
<sequence length="273" mass="30682">MGSPTKTDDSELPILPFNEGGWLPLADCHRPATKPSPSFDSDTNLPLWYRKVDLYLANIPNDLQWPYIPSVLRDKVREALWAYYLPTTATATSVLNRLEESYPVPGDCAGSRTTFWSRRQLLGETAEDYVNRLRALIAPAFPGVPKGKKDLPVLERFLKGTRDLCTRRRIIQEPPAGVWCAIRLTRSYAKATELVPERDGNCMTVEPQTTPILMGNRARVGHWGYRSGTAASNVYQRLTSVHEVLLCRVISQACHLQWDGSLKADASVTTRNR</sequence>
<dbReference type="EMBL" id="JTDF01010365">
    <property type="protein sequence ID" value="KAF8563899.1"/>
    <property type="molecule type" value="Genomic_DNA"/>
</dbReference>